<sequence length="98" mass="11712">MFHRVIKKFTMMFCRKAFPLWFTGEGLEKMEFPEAEMKVQGIKKVIHIFLRACKGVEMNSLFRGRVSLSSLERKTIERMMMRKRKFLILLGWESSYLA</sequence>
<dbReference type="InterPro" id="IPR023123">
    <property type="entry name" value="Tubulin_C"/>
</dbReference>
<keyword evidence="6" id="KW-1185">Reference proteome</keyword>
<dbReference type="InterPro" id="IPR008280">
    <property type="entry name" value="Tub_FtsZ_C"/>
</dbReference>
<dbReference type="Gene3D" id="1.10.287.600">
    <property type="entry name" value="Helix hairpin bin"/>
    <property type="match status" value="1"/>
</dbReference>
<dbReference type="GO" id="GO:0005525">
    <property type="term" value="F:GTP binding"/>
    <property type="evidence" value="ECO:0007669"/>
    <property type="project" value="UniProtKB-KW"/>
</dbReference>
<keyword evidence="3" id="KW-0547">Nucleotide-binding</keyword>
<dbReference type="AlphaFoldDB" id="A0A2I0WZX5"/>
<evidence type="ECO:0000256" key="4">
    <source>
        <dbReference type="ARBA" id="ARBA00023134"/>
    </source>
</evidence>
<evidence type="ECO:0000256" key="1">
    <source>
        <dbReference type="ARBA" id="ARBA00009636"/>
    </source>
</evidence>
<dbReference type="Proteomes" id="UP000233837">
    <property type="component" value="Unassembled WGS sequence"/>
</dbReference>
<dbReference type="STRING" id="906689.A0A2I0WZX5"/>
<evidence type="ECO:0000313" key="6">
    <source>
        <dbReference type="Proteomes" id="UP000233837"/>
    </source>
</evidence>
<proteinExistence type="inferred from homology"/>
<reference evidence="5 6" key="2">
    <citation type="journal article" date="2017" name="Nature">
        <title>The Apostasia genome and the evolution of orchids.</title>
        <authorList>
            <person name="Zhang G.Q."/>
            <person name="Liu K.W."/>
            <person name="Li Z."/>
            <person name="Lohaus R."/>
            <person name="Hsiao Y.Y."/>
            <person name="Niu S.C."/>
            <person name="Wang J.Y."/>
            <person name="Lin Y.C."/>
            <person name="Xu Q."/>
            <person name="Chen L.J."/>
            <person name="Yoshida K."/>
            <person name="Fujiwara S."/>
            <person name="Wang Z.W."/>
            <person name="Zhang Y.Q."/>
            <person name="Mitsuda N."/>
            <person name="Wang M."/>
            <person name="Liu G.H."/>
            <person name="Pecoraro L."/>
            <person name="Huang H.X."/>
            <person name="Xiao X.J."/>
            <person name="Lin M."/>
            <person name="Wu X.Y."/>
            <person name="Wu W.L."/>
            <person name="Chen Y.Y."/>
            <person name="Chang S.B."/>
            <person name="Sakamoto S."/>
            <person name="Ohme-Takagi M."/>
            <person name="Yagi M."/>
            <person name="Zeng S.J."/>
            <person name="Shen C.Y."/>
            <person name="Yeh C.M."/>
            <person name="Luo Y.B."/>
            <person name="Tsai W.C."/>
            <person name="Van de Peer Y."/>
            <person name="Liu Z.J."/>
        </authorList>
    </citation>
    <scope>NUCLEOTIDE SEQUENCE [LARGE SCALE GENOMIC DNA]</scope>
    <source>
        <tissue evidence="5">The whole plant</tissue>
    </source>
</reference>
<evidence type="ECO:0000256" key="3">
    <source>
        <dbReference type="ARBA" id="ARBA00022741"/>
    </source>
</evidence>
<evidence type="ECO:0000313" key="5">
    <source>
        <dbReference type="EMBL" id="PKU81215.1"/>
    </source>
</evidence>
<reference evidence="5 6" key="1">
    <citation type="journal article" date="2016" name="Sci. Rep.">
        <title>The Dendrobium catenatum Lindl. genome sequence provides insights into polysaccharide synthase, floral development and adaptive evolution.</title>
        <authorList>
            <person name="Zhang G.Q."/>
            <person name="Xu Q."/>
            <person name="Bian C."/>
            <person name="Tsai W.C."/>
            <person name="Yeh C.M."/>
            <person name="Liu K.W."/>
            <person name="Yoshida K."/>
            <person name="Zhang L.S."/>
            <person name="Chang S.B."/>
            <person name="Chen F."/>
            <person name="Shi Y."/>
            <person name="Su Y.Y."/>
            <person name="Zhang Y.Q."/>
            <person name="Chen L.J."/>
            <person name="Yin Y."/>
            <person name="Lin M."/>
            <person name="Huang H."/>
            <person name="Deng H."/>
            <person name="Wang Z.W."/>
            <person name="Zhu S.L."/>
            <person name="Zhao X."/>
            <person name="Deng C."/>
            <person name="Niu S.C."/>
            <person name="Huang J."/>
            <person name="Wang M."/>
            <person name="Liu G.H."/>
            <person name="Yang H.J."/>
            <person name="Xiao X.J."/>
            <person name="Hsiao Y.Y."/>
            <person name="Wu W.L."/>
            <person name="Chen Y.Y."/>
            <person name="Mitsuda N."/>
            <person name="Ohme-Takagi M."/>
            <person name="Luo Y.B."/>
            <person name="Van de Peer Y."/>
            <person name="Liu Z.J."/>
        </authorList>
    </citation>
    <scope>NUCLEOTIDE SEQUENCE [LARGE SCALE GENOMIC DNA]</scope>
    <source>
        <tissue evidence="5">The whole plant</tissue>
    </source>
</reference>
<protein>
    <submittedName>
        <fullName evidence="5">Tubulin beta-7 chain</fullName>
    </submittedName>
</protein>
<dbReference type="SUPFAM" id="SSF55307">
    <property type="entry name" value="Tubulin C-terminal domain-like"/>
    <property type="match status" value="1"/>
</dbReference>
<comment type="similarity">
    <text evidence="1">Belongs to the tubulin family.</text>
</comment>
<keyword evidence="4" id="KW-0342">GTP-binding</keyword>
<name>A0A2I0WZX5_9ASPA</name>
<organism evidence="5 6">
    <name type="scientific">Dendrobium catenatum</name>
    <dbReference type="NCBI Taxonomy" id="906689"/>
    <lineage>
        <taxon>Eukaryota</taxon>
        <taxon>Viridiplantae</taxon>
        <taxon>Streptophyta</taxon>
        <taxon>Embryophyta</taxon>
        <taxon>Tracheophyta</taxon>
        <taxon>Spermatophyta</taxon>
        <taxon>Magnoliopsida</taxon>
        <taxon>Liliopsida</taxon>
        <taxon>Asparagales</taxon>
        <taxon>Orchidaceae</taxon>
        <taxon>Epidendroideae</taxon>
        <taxon>Malaxideae</taxon>
        <taxon>Dendrobiinae</taxon>
        <taxon>Dendrobium</taxon>
    </lineage>
</organism>
<accession>A0A2I0WZX5</accession>
<dbReference type="GO" id="GO:0005874">
    <property type="term" value="C:microtubule"/>
    <property type="evidence" value="ECO:0007669"/>
    <property type="project" value="UniProtKB-KW"/>
</dbReference>
<dbReference type="EMBL" id="KZ502276">
    <property type="protein sequence ID" value="PKU81215.1"/>
    <property type="molecule type" value="Genomic_DNA"/>
</dbReference>
<evidence type="ECO:0000256" key="2">
    <source>
        <dbReference type="ARBA" id="ARBA00022701"/>
    </source>
</evidence>
<gene>
    <name evidence="5" type="ORF">MA16_Dca018249</name>
</gene>
<keyword evidence="2" id="KW-0493">Microtubule</keyword>